<dbReference type="SUPFAM" id="SSF51735">
    <property type="entry name" value="NAD(P)-binding Rossmann-fold domains"/>
    <property type="match status" value="1"/>
</dbReference>
<dbReference type="EMBL" id="CP097118">
    <property type="protein sequence ID" value="USS88028.1"/>
    <property type="molecule type" value="Genomic_DNA"/>
</dbReference>
<organism evidence="7 8">
    <name type="scientific">Fructilactobacillus hinvesii</name>
    <dbReference type="NCBI Taxonomy" id="2940300"/>
    <lineage>
        <taxon>Bacteria</taxon>
        <taxon>Bacillati</taxon>
        <taxon>Bacillota</taxon>
        <taxon>Bacilli</taxon>
        <taxon>Lactobacillales</taxon>
        <taxon>Lactobacillaceae</taxon>
        <taxon>Fructilactobacillus</taxon>
    </lineage>
</organism>
<evidence type="ECO:0000256" key="4">
    <source>
        <dbReference type="RuleBase" id="RU003719"/>
    </source>
</evidence>
<protein>
    <submittedName>
        <fullName evidence="7">Lactate dehydrogenase</fullName>
    </submittedName>
</protein>
<evidence type="ECO:0000256" key="2">
    <source>
        <dbReference type="ARBA" id="ARBA00023002"/>
    </source>
</evidence>
<reference evidence="7" key="1">
    <citation type="submission" date="2022-05" db="EMBL/GenBank/DDBJ databases">
        <authorList>
            <person name="Oliphant S.A."/>
            <person name="Watson-Haigh N.S."/>
            <person name="Sumby K.M."/>
            <person name="Gardner J.M."/>
            <person name="Jiranek V."/>
        </authorList>
    </citation>
    <scope>NUCLEOTIDE SEQUENCE</scope>
    <source>
        <strain evidence="7">KI11_C11</strain>
    </source>
</reference>
<dbReference type="RefSeq" id="WP_252797317.1">
    <property type="nucleotide sequence ID" value="NZ_CP097118.1"/>
</dbReference>
<evidence type="ECO:0000259" key="6">
    <source>
        <dbReference type="Pfam" id="PF02826"/>
    </source>
</evidence>
<dbReference type="Pfam" id="PF02826">
    <property type="entry name" value="2-Hacid_dh_C"/>
    <property type="match status" value="1"/>
</dbReference>
<dbReference type="Pfam" id="PF00389">
    <property type="entry name" value="2-Hacid_dh"/>
    <property type="match status" value="1"/>
</dbReference>
<dbReference type="InterPro" id="IPR006139">
    <property type="entry name" value="D-isomer_2_OHA_DH_cat_dom"/>
</dbReference>
<evidence type="ECO:0000313" key="7">
    <source>
        <dbReference type="EMBL" id="USS88028.1"/>
    </source>
</evidence>
<feature type="domain" description="D-isomer specific 2-hydroxyacid dehydrogenase NAD-binding" evidence="6">
    <location>
        <begin position="111"/>
        <end position="298"/>
    </location>
</feature>
<name>A0ABY5BSC7_9LACO</name>
<sequence>MAKITVYNVREFEKPMYEDLNHGRFDLNLLTEPLTEANVDTAEGSIGVLIDGTTIANADLLAALKGLDVKYCFTRFVGYNNIDLDAASARDIMVARVPSYSPYSVAELALTMGLDLIRHVPEAADNTNQGNFILQQDYFANEIDHLTVGIIGVGHMGAAEAELWHNLGAHVVGYQRHPDDNPNVDFVSLNELLMQSDVVSLHVPYFPGENDLMIGAIEIGNMKNSAVLVNTARGELVDTDAVSDALVDGNLAGYAADVIPNEMAIDGKQFDSLDDIPNPELLSLMKHYPNVIITPHMGYDTQPATQDMIRVSFQNFQDAIEKGETENQIK</sequence>
<dbReference type="InterPro" id="IPR058205">
    <property type="entry name" value="D-LDH-like"/>
</dbReference>
<dbReference type="PANTHER" id="PTHR43026">
    <property type="entry name" value="2-HYDROXYACID DEHYDROGENASE HOMOLOG 1-RELATED"/>
    <property type="match status" value="1"/>
</dbReference>
<accession>A0ABY5BSC7</accession>
<evidence type="ECO:0000256" key="3">
    <source>
        <dbReference type="ARBA" id="ARBA00023027"/>
    </source>
</evidence>
<dbReference type="PANTHER" id="PTHR43026:SF1">
    <property type="entry name" value="2-HYDROXYACID DEHYDROGENASE HOMOLOG 1-RELATED"/>
    <property type="match status" value="1"/>
</dbReference>
<gene>
    <name evidence="7" type="ORF">M3M39_00635</name>
</gene>
<evidence type="ECO:0000259" key="5">
    <source>
        <dbReference type="Pfam" id="PF00389"/>
    </source>
</evidence>
<feature type="domain" description="D-isomer specific 2-hydroxyacid dehydrogenase catalytic" evidence="5">
    <location>
        <begin position="13"/>
        <end position="329"/>
    </location>
</feature>
<evidence type="ECO:0000313" key="8">
    <source>
        <dbReference type="Proteomes" id="UP001057025"/>
    </source>
</evidence>
<dbReference type="InterPro" id="IPR006140">
    <property type="entry name" value="D-isomer_DH_NAD-bd"/>
</dbReference>
<dbReference type="Gene3D" id="3.40.50.720">
    <property type="entry name" value="NAD(P)-binding Rossmann-like Domain"/>
    <property type="match status" value="2"/>
</dbReference>
<dbReference type="InterPro" id="IPR029753">
    <property type="entry name" value="D-isomer_DH_CS"/>
</dbReference>
<keyword evidence="8" id="KW-1185">Reference proteome</keyword>
<dbReference type="Proteomes" id="UP001057025">
    <property type="component" value="Chromosome"/>
</dbReference>
<evidence type="ECO:0000256" key="1">
    <source>
        <dbReference type="ARBA" id="ARBA00005854"/>
    </source>
</evidence>
<keyword evidence="2 4" id="KW-0560">Oxidoreductase</keyword>
<comment type="similarity">
    <text evidence="1 4">Belongs to the D-isomer specific 2-hydroxyacid dehydrogenase family.</text>
</comment>
<proteinExistence type="inferred from homology"/>
<dbReference type="InterPro" id="IPR036291">
    <property type="entry name" value="NAD(P)-bd_dom_sf"/>
</dbReference>
<dbReference type="PROSITE" id="PS00671">
    <property type="entry name" value="D_2_HYDROXYACID_DH_3"/>
    <property type="match status" value="1"/>
</dbReference>
<keyword evidence="3" id="KW-0520">NAD</keyword>
<dbReference type="SUPFAM" id="SSF52283">
    <property type="entry name" value="Formate/glycerate dehydrogenase catalytic domain-like"/>
    <property type="match status" value="1"/>
</dbReference>